<evidence type="ECO:0000313" key="2">
    <source>
        <dbReference type="EMBL" id="MBB6034628.1"/>
    </source>
</evidence>
<dbReference type="EMBL" id="JACHGT010000005">
    <property type="protein sequence ID" value="MBB6034628.1"/>
    <property type="molecule type" value="Genomic_DNA"/>
</dbReference>
<protein>
    <submittedName>
        <fullName evidence="2">Putative membrane protein</fullName>
    </submittedName>
</protein>
<evidence type="ECO:0000256" key="1">
    <source>
        <dbReference type="SAM" id="Phobius"/>
    </source>
</evidence>
<organism evidence="2 3">
    <name type="scientific">Phytomonospora endophytica</name>
    <dbReference type="NCBI Taxonomy" id="714109"/>
    <lineage>
        <taxon>Bacteria</taxon>
        <taxon>Bacillati</taxon>
        <taxon>Actinomycetota</taxon>
        <taxon>Actinomycetes</taxon>
        <taxon>Micromonosporales</taxon>
        <taxon>Micromonosporaceae</taxon>
        <taxon>Phytomonospora</taxon>
    </lineage>
</organism>
<feature type="transmembrane region" description="Helical" evidence="1">
    <location>
        <begin position="144"/>
        <end position="169"/>
    </location>
</feature>
<evidence type="ECO:0000313" key="3">
    <source>
        <dbReference type="Proteomes" id="UP000548476"/>
    </source>
</evidence>
<dbReference type="InterPro" id="IPR018723">
    <property type="entry name" value="DUF2254_membrane"/>
</dbReference>
<dbReference type="Pfam" id="PF10011">
    <property type="entry name" value="DUF2254"/>
    <property type="match status" value="1"/>
</dbReference>
<reference evidence="2 3" key="1">
    <citation type="submission" date="2020-08" db="EMBL/GenBank/DDBJ databases">
        <title>Genomic Encyclopedia of Type Strains, Phase IV (KMG-IV): sequencing the most valuable type-strain genomes for metagenomic binning, comparative biology and taxonomic classification.</title>
        <authorList>
            <person name="Goeker M."/>
        </authorList>
    </citation>
    <scope>NUCLEOTIDE SEQUENCE [LARGE SCALE GENOMIC DNA]</scope>
    <source>
        <strain evidence="2 3">YIM 65646</strain>
    </source>
</reference>
<dbReference type="AlphaFoldDB" id="A0A841FLE8"/>
<feature type="transmembrane region" description="Helical" evidence="1">
    <location>
        <begin position="112"/>
        <end position="132"/>
    </location>
</feature>
<keyword evidence="1" id="KW-1133">Transmembrane helix</keyword>
<keyword evidence="1" id="KW-0472">Membrane</keyword>
<keyword evidence="1" id="KW-0812">Transmembrane</keyword>
<comment type="caution">
    <text evidence="2">The sequence shown here is derived from an EMBL/GenBank/DDBJ whole genome shotgun (WGS) entry which is preliminary data.</text>
</comment>
<proteinExistence type="predicted"/>
<keyword evidence="3" id="KW-1185">Reference proteome</keyword>
<name>A0A841FLE8_9ACTN</name>
<dbReference type="Proteomes" id="UP000548476">
    <property type="component" value="Unassembled WGS sequence"/>
</dbReference>
<gene>
    <name evidence="2" type="ORF">HNR73_002482</name>
</gene>
<accession>A0A841FLE8</accession>
<dbReference type="RefSeq" id="WP_184787510.1">
    <property type="nucleotide sequence ID" value="NZ_BONT01000110.1"/>
</dbReference>
<feature type="transmembrane region" description="Helical" evidence="1">
    <location>
        <begin position="20"/>
        <end position="39"/>
    </location>
</feature>
<feature type="transmembrane region" description="Helical" evidence="1">
    <location>
        <begin position="69"/>
        <end position="92"/>
    </location>
</feature>
<sequence length="428" mass="46298">MWSRRPRSPIREHLRDTFWFAPLATMALAWILVGIAISADELLVDAARDSGGAEAVASLQSFSDAARGIISGVAAAMLTFVGVVFSISLVALQMASSQFSPRVLRLYVRSRITKATLSVTLATFVFALYAQLGYDDEKDPALVVSVPVVSAAVALALVQVCLVLFVLYVNATLRLMRVTFVLERIVGETMRVLRYWRLDTGFASPPAGTGTVVRHAGRSGVLRDVHLPRLIRVARRAGAVVEVLPEVGDFLTTGTPVFRVHGAALRVRGLGRCLSVGTERSMHQDVGFGLRQLTDIAIRALSPAVNDPTTAVAAIDRLHQVLARVATEPDSASVWRDRRGRVRVVISEPGFAGMVAQAFTEIRRCGIEAPQVTRRLTAALGDLASIALPEHLEPLRREQRLLAEGVAASVGGVEERMFALLPDRQGIS</sequence>